<dbReference type="Proteomes" id="UP000728106">
    <property type="component" value="Unassembled WGS sequence"/>
</dbReference>
<dbReference type="Pfam" id="PF00160">
    <property type="entry name" value="Pro_isomerase"/>
    <property type="match status" value="1"/>
</dbReference>
<evidence type="ECO:0000313" key="6">
    <source>
        <dbReference type="Proteomes" id="UP000728106"/>
    </source>
</evidence>
<dbReference type="AlphaFoldDB" id="A0A1T4JD70"/>
<dbReference type="PROSITE" id="PS50072">
    <property type="entry name" value="CSA_PPIASE_2"/>
    <property type="match status" value="1"/>
</dbReference>
<evidence type="ECO:0000313" key="5">
    <source>
        <dbReference type="EMBL" id="MBJ7639251.1"/>
    </source>
</evidence>
<protein>
    <recommendedName>
        <fullName evidence="2">Peptidyl-prolyl cis-trans isomerase</fullName>
        <shortName evidence="2">PPIase</shortName>
        <ecNumber evidence="2">5.2.1.8</ecNumber>
    </recommendedName>
</protein>
<dbReference type="InterPro" id="IPR044666">
    <property type="entry name" value="Cyclophilin_A-like"/>
</dbReference>
<evidence type="ECO:0000256" key="1">
    <source>
        <dbReference type="ARBA" id="ARBA00002388"/>
    </source>
</evidence>
<dbReference type="PROSITE" id="PS00170">
    <property type="entry name" value="CSA_PPIASE_1"/>
    <property type="match status" value="1"/>
</dbReference>
<dbReference type="Proteomes" id="UP000808038">
    <property type="component" value="Unassembled WGS sequence"/>
</dbReference>
<dbReference type="PRINTS" id="PR00153">
    <property type="entry name" value="CSAPPISMRASE"/>
</dbReference>
<dbReference type="EMBL" id="JAAOCP010000008">
    <property type="protein sequence ID" value="MBJ7639251.1"/>
    <property type="molecule type" value="Genomic_DNA"/>
</dbReference>
<comment type="function">
    <text evidence="1 2">PPIases accelerate the folding of proteins. It catalyzes the cis-trans isomerization of proline imidic peptide bonds in oligopeptides.</text>
</comment>
<comment type="caution">
    <text evidence="5">The sequence shown here is derived from an EMBL/GenBank/DDBJ whole genome shotgun (WGS) entry which is preliminary data.</text>
</comment>
<comment type="similarity">
    <text evidence="2">Belongs to the cyclophilin-type PPIase family.</text>
</comment>
<feature type="domain" description="PPIase cyclophilin-type" evidence="3">
    <location>
        <begin position="75"/>
        <end position="254"/>
    </location>
</feature>
<keyword evidence="2 5" id="KW-0413">Isomerase</keyword>
<keyword evidence="6" id="KW-1185">Reference proteome</keyword>
<dbReference type="SUPFAM" id="SSF50891">
    <property type="entry name" value="Cyclophilin-like"/>
    <property type="match status" value="1"/>
</dbReference>
<dbReference type="GO" id="GO:0003755">
    <property type="term" value="F:peptidyl-prolyl cis-trans isomerase activity"/>
    <property type="evidence" value="ECO:0007669"/>
    <property type="project" value="UniProtKB-UniRule"/>
</dbReference>
<organism evidence="5 6">
    <name type="scientific">Weissella confusa</name>
    <name type="common">Lactobacillus confusus</name>
    <dbReference type="NCBI Taxonomy" id="1583"/>
    <lineage>
        <taxon>Bacteria</taxon>
        <taxon>Bacillati</taxon>
        <taxon>Bacillota</taxon>
        <taxon>Bacilli</taxon>
        <taxon>Lactobacillales</taxon>
        <taxon>Lactobacillaceae</taxon>
        <taxon>Weissella</taxon>
    </lineage>
</organism>
<evidence type="ECO:0000256" key="2">
    <source>
        <dbReference type="RuleBase" id="RU363019"/>
    </source>
</evidence>
<proteinExistence type="inferred from homology"/>
<name>A0A1T4JD70_WEICO</name>
<comment type="catalytic activity">
    <reaction evidence="2">
        <text>[protein]-peptidylproline (omega=180) = [protein]-peptidylproline (omega=0)</text>
        <dbReference type="Rhea" id="RHEA:16237"/>
        <dbReference type="Rhea" id="RHEA-COMP:10747"/>
        <dbReference type="Rhea" id="RHEA-COMP:10748"/>
        <dbReference type="ChEBI" id="CHEBI:83833"/>
        <dbReference type="ChEBI" id="CHEBI:83834"/>
        <dbReference type="EC" id="5.2.1.8"/>
    </reaction>
</comment>
<reference evidence="5" key="1">
    <citation type="submission" date="2020-02" db="EMBL/GenBank/DDBJ databases">
        <authorList>
            <person name="Fontana A."/>
            <person name="Patrone V."/>
            <person name="Morelli L."/>
        </authorList>
    </citation>
    <scope>NUCLEOTIDE SEQUENCE</scope>
    <source>
        <strain evidence="4">CCUG 30943</strain>
        <strain evidence="5">CCUG 43002</strain>
    </source>
</reference>
<keyword evidence="2" id="KW-0697">Rotamase</keyword>
<dbReference type="EMBL" id="JAAOCX010000007">
    <property type="protein sequence ID" value="MBJ7632768.1"/>
    <property type="molecule type" value="Genomic_DNA"/>
</dbReference>
<evidence type="ECO:0000259" key="3">
    <source>
        <dbReference type="PROSITE" id="PS50072"/>
    </source>
</evidence>
<dbReference type="EC" id="5.2.1.8" evidence="2"/>
<sequence>MKKFRPEVLIAVIAVVVVAGAMVFAAMSAKSGDAQQSSSSSAASSSTLSKAKLDKLTLPQLSDKVAKNESEVVMHTSMGDITIKLFNKYAPLAVENFVTHAKDGYYNNTTFHRVIKDFMIQGGDPKGDGTGGESIWNGKDSKIDSGNGFKNEISPSLYNIRGALAMANAGADTNGSQFFINQNSDDVTSKISAKRYPEKIYDAYKKGGNPTLDGSYTVFGQVISGMDVVDKIASVATDDNDKPTETVTVTSVEVVKDASSK</sequence>
<dbReference type="GO" id="GO:0006457">
    <property type="term" value="P:protein folding"/>
    <property type="evidence" value="ECO:0007669"/>
    <property type="project" value="InterPro"/>
</dbReference>
<dbReference type="PANTHER" id="PTHR45625">
    <property type="entry name" value="PEPTIDYL-PROLYL CIS-TRANS ISOMERASE-RELATED"/>
    <property type="match status" value="1"/>
</dbReference>
<dbReference type="InterPro" id="IPR020892">
    <property type="entry name" value="Cyclophilin-type_PPIase_CS"/>
</dbReference>
<dbReference type="InterPro" id="IPR029000">
    <property type="entry name" value="Cyclophilin-like_dom_sf"/>
</dbReference>
<accession>A0A1T4JD70</accession>
<reference evidence="5 6" key="2">
    <citation type="journal article" date="2021" name="Int. J. Food Microbiol.">
        <title>Safety demonstration of a microbial species for use in the food chain: Weissella confusa.</title>
        <authorList>
            <person name="Bourdichon F."/>
            <person name="Patrone V."/>
            <person name="Fontana A."/>
            <person name="Milani G."/>
            <person name="Morelli L."/>
        </authorList>
    </citation>
    <scope>NUCLEOTIDE SEQUENCE [LARGE SCALE GENOMIC DNA]</scope>
    <source>
        <strain evidence="4">CCUG 30943</strain>
        <strain evidence="5 6">CCUG 43002</strain>
    </source>
</reference>
<dbReference type="InterPro" id="IPR002130">
    <property type="entry name" value="Cyclophilin-type_PPIase_dom"/>
</dbReference>
<dbReference type="RefSeq" id="WP_003608088.1">
    <property type="nucleotide sequence ID" value="NZ_ALXH01000041.1"/>
</dbReference>
<dbReference type="Gene3D" id="2.40.100.10">
    <property type="entry name" value="Cyclophilin-like"/>
    <property type="match status" value="1"/>
</dbReference>
<dbReference type="PANTHER" id="PTHR45625:SF16">
    <property type="entry name" value="PEPTIDYL-PROLYL CIS-TRANS ISOMERASE"/>
    <property type="match status" value="1"/>
</dbReference>
<gene>
    <name evidence="5" type="ORF">HAU20_07625</name>
    <name evidence="4" type="ORF">HAU43_06680</name>
</gene>
<evidence type="ECO:0000313" key="4">
    <source>
        <dbReference type="EMBL" id="MBJ7632768.1"/>
    </source>
</evidence>